<feature type="disulfide bond" evidence="7">
    <location>
        <begin position="363"/>
        <end position="373"/>
    </location>
</feature>
<comment type="caution">
    <text evidence="12">The sequence shown here is derived from an EMBL/GenBank/DDBJ whole genome shotgun (WGS) entry which is preliminary data.</text>
</comment>
<dbReference type="SUPFAM" id="SSF56487">
    <property type="entry name" value="SRCR-like"/>
    <property type="match status" value="11"/>
</dbReference>
<evidence type="ECO:0000256" key="9">
    <source>
        <dbReference type="SAM" id="Phobius"/>
    </source>
</evidence>
<keyword evidence="6" id="KW-0325">Glycoprotein</keyword>
<reference evidence="12 13" key="1">
    <citation type="submission" date="2021-05" db="EMBL/GenBank/DDBJ databases">
        <authorList>
            <person name="Zahm M."/>
            <person name="Klopp C."/>
            <person name="Cabau C."/>
            <person name="Kuhl H."/>
            <person name="Suciu R."/>
            <person name="Ciorpac M."/>
            <person name="Holostenco D."/>
            <person name="Gessner J."/>
            <person name="Wuertz S."/>
            <person name="Hohne C."/>
            <person name="Stock M."/>
            <person name="Gislard M."/>
            <person name="Lluch J."/>
            <person name="Milhes M."/>
            <person name="Lampietro C."/>
            <person name="Lopez Roques C."/>
            <person name="Donnadieu C."/>
            <person name="Du K."/>
            <person name="Schartl M."/>
            <person name="Guiguen Y."/>
        </authorList>
    </citation>
    <scope>NUCLEOTIDE SEQUENCE [LARGE SCALE GENOMIC DNA]</scope>
    <source>
        <strain evidence="12">Hh-F2</strain>
        <tissue evidence="12">Blood</tissue>
    </source>
</reference>
<accession>A0ABR0Y2I9</accession>
<feature type="domain" description="SRCR" evidence="11">
    <location>
        <begin position="900"/>
        <end position="1003"/>
    </location>
</feature>
<name>A0ABR0Y2I9_HUSHU</name>
<evidence type="ECO:0000256" key="3">
    <source>
        <dbReference type="ARBA" id="ARBA00022729"/>
    </source>
</evidence>
<evidence type="ECO:0000256" key="5">
    <source>
        <dbReference type="ARBA" id="ARBA00023157"/>
    </source>
</evidence>
<evidence type="ECO:0000256" key="10">
    <source>
        <dbReference type="SAM" id="SignalP"/>
    </source>
</evidence>
<keyword evidence="9" id="KW-1133">Transmembrane helix</keyword>
<feature type="compositionally biased region" description="Acidic residues" evidence="8">
    <location>
        <begin position="1153"/>
        <end position="1162"/>
    </location>
</feature>
<feature type="signal peptide" evidence="10">
    <location>
        <begin position="1"/>
        <end position="16"/>
    </location>
</feature>
<sequence length="1301" mass="142361">MAVKFHLLFWALWALAVAPDKIRLSGGAHSCVGRLEVYHSNEWGIVCARKPNEATAKVVCRQLRCGNVEEMNVGFSFGQDPPHKVWLDDVSCHGSESSLFQCSSVNWGVHECNLKTDHFNINCSEHIKVSLADGADRCAGRVEIAYQGRNGTICPKNWGQLEADLVCREVGCGEALSFGRGAVFGPGAGPVWIDDLSCAVHDKNIWECGRMMNRKCKDEEKAASVVCADHIEVRLAGREDACSGTLEVRKGKDLLSTCPPEIDLTDPDKLCEKLRCGNATSSRPINCTGSNLTCSGRVHVSLVDSHCYGTVRINHTGQEGAVCSNNWDLKAGTVVCKSVGCGKAVSVYSTQGRGPVFLDYLRCNGNEKHLWHCGALRPTQENCQHAAVICSDSVKTRLMDGHGPCAGRVEVFYRGEWGRVCNTDWDTKDSNVVCAELNCGEVLSFHQAPIFRSGQGRGWRSKVHCSSTETSLRDCPGGTDWDQDYCSHNQEVGVVCGEHKKLQLANGTSCSGAVEIFSRGSWMGLSGASWEQNAAQVVCRQLHCGNAVSKEVKALGSGEVWSHWFNCSSTEDNVFRCQAEKVAKSDPEKDSFAYVNCSGSVSVNLTGSEDRCAGLVEVCLEGSCGSVCGRDWSTKESEVVCQELGCGKVVEMLDDFTVPSENTQPLLDFVRCTGNESFLAHCNLLKVDSQQCQKSNAKVICSDSIKPRLVGDEGRCAGTVEAYHSGRWWSVCDQNWSKEAGDVVCRELGCGLAVKIHRGAYYGPGSGQGWVNVRACQGSKDSFSQCISPGKGQQCAGQAGVRCSEHREIRLQGPEPCSGRVILHYNDSWSPMCSDQWGQSQADQLCQHMRCGKTKSVHNDTTLQRYSKWLRLQPCTESNPWDCPLEHANCTGKTAQVSCTDTVKATLSEKCSGQVRLARNGQNERVCGGNWGMTQARVLCRELDCGTALWTVWDSRHQDNNTLDATVDHVRCNGGESLLWKCRALSIPPKTCSAANDITVVCAAGFKARLSEHCGGRLQVNLRGTWEDACPVNSKGGDLVCKELGCGTMTKTQMTTVLTSNVSRPYLNCTQESKELWQCATQKTCRLQEHTFVYCSEYRAPFNPLPLILAFVVILAVLILVYPLVRLYKWAVVKINAMKRASKVSDSISDYEEINASDDEQPGTELKRLASSERRERSDEEDSQDQDLDSDSSFTGGDVNGDVDVEKGLSRLNSDKEDVYDDVSASLDEVNPDEPANLQWERRDQEGYPPPPDLDTQVEYDDVEELLESGHSLSEHTRVGDLGQTAGGDGETLDGTGDPDC</sequence>
<evidence type="ECO:0000256" key="4">
    <source>
        <dbReference type="ARBA" id="ARBA00022737"/>
    </source>
</evidence>
<dbReference type="Pfam" id="PF00530">
    <property type="entry name" value="SRCR"/>
    <property type="match status" value="10"/>
</dbReference>
<evidence type="ECO:0000256" key="6">
    <source>
        <dbReference type="ARBA" id="ARBA00023180"/>
    </source>
</evidence>
<organism evidence="12 13">
    <name type="scientific">Huso huso</name>
    <name type="common">Beluga</name>
    <name type="synonym">Acipenser huso</name>
    <dbReference type="NCBI Taxonomy" id="61971"/>
    <lineage>
        <taxon>Eukaryota</taxon>
        <taxon>Metazoa</taxon>
        <taxon>Chordata</taxon>
        <taxon>Craniata</taxon>
        <taxon>Vertebrata</taxon>
        <taxon>Euteleostomi</taxon>
        <taxon>Actinopterygii</taxon>
        <taxon>Chondrostei</taxon>
        <taxon>Acipenseriformes</taxon>
        <taxon>Acipenseridae</taxon>
        <taxon>Huso</taxon>
    </lineage>
</organism>
<keyword evidence="9" id="KW-0812">Transmembrane</keyword>
<evidence type="ECO:0000256" key="2">
    <source>
        <dbReference type="ARBA" id="ARBA00022525"/>
    </source>
</evidence>
<feature type="disulfide bond" evidence="7">
    <location>
        <begin position="1069"/>
        <end position="1079"/>
    </location>
</feature>
<feature type="domain" description="SRCR" evidence="11">
    <location>
        <begin position="300"/>
        <end position="391"/>
    </location>
</feature>
<dbReference type="InterPro" id="IPR001190">
    <property type="entry name" value="SRCR"/>
</dbReference>
<dbReference type="Proteomes" id="UP001369086">
    <property type="component" value="Unassembled WGS sequence"/>
</dbReference>
<feature type="domain" description="SRCR" evidence="11">
    <location>
        <begin position="809"/>
        <end position="900"/>
    </location>
</feature>
<feature type="domain" description="SRCR" evidence="11">
    <location>
        <begin position="129"/>
        <end position="228"/>
    </location>
</feature>
<feature type="compositionally biased region" description="Basic and acidic residues" evidence="8">
    <location>
        <begin position="1165"/>
        <end position="1178"/>
    </location>
</feature>
<keyword evidence="5 7" id="KW-1015">Disulfide bond</keyword>
<feature type="transmembrane region" description="Helical" evidence="9">
    <location>
        <begin position="1105"/>
        <end position="1125"/>
    </location>
</feature>
<keyword evidence="13" id="KW-1185">Reference proteome</keyword>
<feature type="disulfide bond" evidence="7">
    <location>
        <begin position="776"/>
        <end position="786"/>
    </location>
</feature>
<feature type="disulfide bond" evidence="7">
    <location>
        <begin position="465"/>
        <end position="475"/>
    </location>
</feature>
<keyword evidence="2" id="KW-0964">Secreted</keyword>
<dbReference type="EMBL" id="JAHFZB010000054">
    <property type="protein sequence ID" value="KAK6466696.1"/>
    <property type="molecule type" value="Genomic_DNA"/>
</dbReference>
<feature type="compositionally biased region" description="Acidic residues" evidence="8">
    <location>
        <begin position="1179"/>
        <end position="1190"/>
    </location>
</feature>
<feature type="domain" description="SRCR" evidence="11">
    <location>
        <begin position="603"/>
        <end position="702"/>
    </location>
</feature>
<feature type="domain" description="SRCR" evidence="11">
    <location>
        <begin position="22"/>
        <end position="124"/>
    </location>
</feature>
<keyword evidence="4" id="KW-0677">Repeat</keyword>
<feature type="chain" id="PRO_5047521390" evidence="10">
    <location>
        <begin position="17"/>
        <end position="1301"/>
    </location>
</feature>
<feature type="compositionally biased region" description="Acidic residues" evidence="8">
    <location>
        <begin position="1256"/>
        <end position="1267"/>
    </location>
</feature>
<feature type="compositionally biased region" description="Basic and acidic residues" evidence="8">
    <location>
        <begin position="1204"/>
        <end position="1217"/>
    </location>
</feature>
<evidence type="ECO:0000256" key="8">
    <source>
        <dbReference type="SAM" id="MobiDB-lite"/>
    </source>
</evidence>
<comment type="subcellular location">
    <subcellularLocation>
        <location evidence="1">Secreted</location>
    </subcellularLocation>
</comment>
<comment type="caution">
    <text evidence="7">Lacks conserved residue(s) required for the propagation of feature annotation.</text>
</comment>
<dbReference type="Gene3D" id="3.10.250.10">
    <property type="entry name" value="SRCR-like domain"/>
    <property type="match status" value="11"/>
</dbReference>
<feature type="domain" description="SRCR" evidence="11">
    <location>
        <begin position="998"/>
        <end position="1096"/>
    </location>
</feature>
<gene>
    <name evidence="12" type="ORF">HHUSO_G35989</name>
</gene>
<dbReference type="PROSITE" id="PS50287">
    <property type="entry name" value="SRCR_2"/>
    <property type="match status" value="11"/>
</dbReference>
<evidence type="ECO:0000313" key="12">
    <source>
        <dbReference type="EMBL" id="KAK6466696.1"/>
    </source>
</evidence>
<feature type="domain" description="SRCR" evidence="11">
    <location>
        <begin position="233"/>
        <end position="296"/>
    </location>
</feature>
<evidence type="ECO:0000259" key="11">
    <source>
        <dbReference type="PROSITE" id="PS50287"/>
    </source>
</evidence>
<feature type="disulfide bond" evidence="7">
    <location>
        <begin position="567"/>
        <end position="577"/>
    </location>
</feature>
<evidence type="ECO:0000313" key="13">
    <source>
        <dbReference type="Proteomes" id="UP001369086"/>
    </source>
</evidence>
<feature type="disulfide bond" evidence="7">
    <location>
        <begin position="672"/>
        <end position="682"/>
    </location>
</feature>
<feature type="domain" description="SRCR" evidence="11">
    <location>
        <begin position="396"/>
        <end position="497"/>
    </location>
</feature>
<dbReference type="InterPro" id="IPR036772">
    <property type="entry name" value="SRCR-like_dom_sf"/>
</dbReference>
<feature type="disulfide bond" evidence="7">
    <location>
        <begin position="972"/>
        <end position="982"/>
    </location>
</feature>
<evidence type="ECO:0000256" key="7">
    <source>
        <dbReference type="PROSITE-ProRule" id="PRU00196"/>
    </source>
</evidence>
<keyword evidence="3 10" id="KW-0732">Signal</keyword>
<dbReference type="PRINTS" id="PR00258">
    <property type="entry name" value="SPERACTRCPTR"/>
</dbReference>
<dbReference type="PANTHER" id="PTHR19331:SF22">
    <property type="entry name" value="DELETED IN MALIGNANT BRAIN TUMORS 1 PROTEIN"/>
    <property type="match status" value="1"/>
</dbReference>
<protein>
    <submittedName>
        <fullName evidence="12">Scavenger receptor cysteine-rich type 1 protein M130-like</fullName>
    </submittedName>
</protein>
<feature type="disulfide bond" evidence="7">
    <location>
        <begin position="198"/>
        <end position="208"/>
    </location>
</feature>
<feature type="disulfide bond" evidence="7">
    <location>
        <begin position="628"/>
        <end position="692"/>
    </location>
</feature>
<dbReference type="PANTHER" id="PTHR19331">
    <property type="entry name" value="SCAVENGER RECEPTOR DOMAIN-CONTAINING"/>
    <property type="match status" value="1"/>
</dbReference>
<evidence type="ECO:0000256" key="1">
    <source>
        <dbReference type="ARBA" id="ARBA00004613"/>
    </source>
</evidence>
<dbReference type="SMART" id="SM00202">
    <property type="entry name" value="SR"/>
    <property type="match status" value="10"/>
</dbReference>
<keyword evidence="9" id="KW-0472">Membrane</keyword>
<feature type="domain" description="SRCR" evidence="11">
    <location>
        <begin position="707"/>
        <end position="804"/>
    </location>
</feature>
<feature type="domain" description="SRCR" evidence="11">
    <location>
        <begin position="502"/>
        <end position="598"/>
    </location>
</feature>
<feature type="disulfide bond" evidence="7">
    <location>
        <begin position="92"/>
        <end position="102"/>
    </location>
</feature>
<proteinExistence type="predicted"/>
<feature type="region of interest" description="Disordered" evidence="8">
    <location>
        <begin position="1153"/>
        <end position="1301"/>
    </location>
</feature>